<sequence length="89" mass="9773">MYLLALLPFLFPGPHLLPRSPCSGNTREVTFIFVLFSPPLTYTSLPFECSTGLFLCRKNGRNEQEIAVKACAVPEASCLTGKTGRNHVS</sequence>
<dbReference type="EMBL" id="ML733417">
    <property type="protein sequence ID" value="KAB8221848.1"/>
    <property type="molecule type" value="Genomic_DNA"/>
</dbReference>
<feature type="chain" id="PRO_5024951648" description="Secreted protein" evidence="1">
    <location>
        <begin position="17"/>
        <end position="89"/>
    </location>
</feature>
<proteinExistence type="predicted"/>
<keyword evidence="1" id="KW-0732">Signal</keyword>
<dbReference type="Proteomes" id="UP000326799">
    <property type="component" value="Unassembled WGS sequence"/>
</dbReference>
<reference evidence="2 3" key="1">
    <citation type="submission" date="2019-04" db="EMBL/GenBank/DDBJ databases">
        <title>Fungal friends and foes A comparative genomics study of 23 Aspergillus species from section Flavi.</title>
        <authorList>
            <consortium name="DOE Joint Genome Institute"/>
            <person name="Kjaerbolling I."/>
            <person name="Vesth T.C."/>
            <person name="Frisvad J.C."/>
            <person name="Nybo J.L."/>
            <person name="Theobald S."/>
            <person name="Kildgaard S."/>
            <person name="Petersen T.I."/>
            <person name="Kuo A."/>
            <person name="Sato A."/>
            <person name="Lyhne E.K."/>
            <person name="Kogle M.E."/>
            <person name="Wiebenga A."/>
            <person name="Kun R.S."/>
            <person name="Lubbers R.J."/>
            <person name="Makela M.R."/>
            <person name="Barry K."/>
            <person name="Chovatia M."/>
            <person name="Clum A."/>
            <person name="Daum C."/>
            <person name="Haridas S."/>
            <person name="He G."/>
            <person name="LaButti K."/>
            <person name="Lipzen A."/>
            <person name="Mondo S."/>
            <person name="Pangilinan J."/>
            <person name="Riley R."/>
            <person name="Salamov A."/>
            <person name="Simmons B.A."/>
            <person name="Magnuson J.K."/>
            <person name="Henrissat B."/>
            <person name="Mortensen U.H."/>
            <person name="Larsen T.O."/>
            <person name="De vries R.P."/>
            <person name="Grigoriev I.V."/>
            <person name="Machida M."/>
            <person name="Baker S.E."/>
            <person name="Andersen M.R."/>
        </authorList>
    </citation>
    <scope>NUCLEOTIDE SEQUENCE [LARGE SCALE GENOMIC DNA]</scope>
    <source>
        <strain evidence="2 3">CBS 126849</strain>
    </source>
</reference>
<evidence type="ECO:0008006" key="4">
    <source>
        <dbReference type="Google" id="ProtNLM"/>
    </source>
</evidence>
<feature type="signal peptide" evidence="1">
    <location>
        <begin position="1"/>
        <end position="16"/>
    </location>
</feature>
<keyword evidence="3" id="KW-1185">Reference proteome</keyword>
<protein>
    <recommendedName>
        <fullName evidence="4">Secreted protein</fullName>
    </recommendedName>
</protein>
<accession>A0A5N6EWE1</accession>
<evidence type="ECO:0000256" key="1">
    <source>
        <dbReference type="SAM" id="SignalP"/>
    </source>
</evidence>
<evidence type="ECO:0000313" key="2">
    <source>
        <dbReference type="EMBL" id="KAB8221848.1"/>
    </source>
</evidence>
<name>A0A5N6EWE1_9EURO</name>
<organism evidence="2 3">
    <name type="scientific">Aspergillus novoparasiticus</name>
    <dbReference type="NCBI Taxonomy" id="986946"/>
    <lineage>
        <taxon>Eukaryota</taxon>
        <taxon>Fungi</taxon>
        <taxon>Dikarya</taxon>
        <taxon>Ascomycota</taxon>
        <taxon>Pezizomycotina</taxon>
        <taxon>Eurotiomycetes</taxon>
        <taxon>Eurotiomycetidae</taxon>
        <taxon>Eurotiales</taxon>
        <taxon>Aspergillaceae</taxon>
        <taxon>Aspergillus</taxon>
        <taxon>Aspergillus subgen. Circumdati</taxon>
    </lineage>
</organism>
<evidence type="ECO:0000313" key="3">
    <source>
        <dbReference type="Proteomes" id="UP000326799"/>
    </source>
</evidence>
<dbReference type="AlphaFoldDB" id="A0A5N6EWE1"/>
<gene>
    <name evidence="2" type="ORF">BDV33DRAFT_72464</name>
</gene>